<dbReference type="PANTHER" id="PTHR11220">
    <property type="entry name" value="HEME-BINDING PROTEIN-RELATED"/>
    <property type="match status" value="1"/>
</dbReference>
<evidence type="ECO:0000313" key="4">
    <source>
        <dbReference type="Proteomes" id="UP000515135"/>
    </source>
</evidence>
<name>A0A6P5AMV3_BRABE</name>
<dbReference type="Pfam" id="PF04832">
    <property type="entry name" value="SOUL"/>
    <property type="match status" value="3"/>
</dbReference>
<dbReference type="Gene3D" id="3.20.80.10">
    <property type="entry name" value="Regulatory factor, effector binding domain"/>
    <property type="match status" value="4"/>
</dbReference>
<evidence type="ECO:0000256" key="1">
    <source>
        <dbReference type="ARBA" id="ARBA00009817"/>
    </source>
</evidence>
<dbReference type="OrthoDB" id="10044425at2759"/>
<dbReference type="AlphaFoldDB" id="A0A6P5AMV3"/>
<feature type="region of interest" description="Disordered" evidence="2">
    <location>
        <begin position="871"/>
        <end position="946"/>
    </location>
</feature>
<reference evidence="5" key="1">
    <citation type="submission" date="2025-08" db="UniProtKB">
        <authorList>
            <consortium name="RefSeq"/>
        </authorList>
    </citation>
    <scope>IDENTIFICATION</scope>
    <source>
        <tissue evidence="5">Gonad</tissue>
    </source>
</reference>
<keyword evidence="4" id="KW-1185">Reference proteome</keyword>
<dbReference type="KEGG" id="bbel:109484501"/>
<feature type="chain" id="PRO_5027678756" evidence="3">
    <location>
        <begin position="22"/>
        <end position="946"/>
    </location>
</feature>
<dbReference type="GO" id="GO:0020037">
    <property type="term" value="F:heme binding"/>
    <property type="evidence" value="ECO:0007669"/>
    <property type="project" value="TreeGrafter"/>
</dbReference>
<keyword evidence="3" id="KW-0732">Signal</keyword>
<dbReference type="FunFam" id="3.20.80.10:FF:000002">
    <property type="entry name" value="Heme-binding protein 2"/>
    <property type="match status" value="1"/>
</dbReference>
<feature type="compositionally biased region" description="Acidic residues" evidence="2">
    <location>
        <begin position="875"/>
        <end position="889"/>
    </location>
</feature>
<gene>
    <name evidence="5" type="primary">LOC109484501</name>
</gene>
<evidence type="ECO:0000256" key="3">
    <source>
        <dbReference type="SAM" id="SignalP"/>
    </source>
</evidence>
<dbReference type="SUPFAM" id="SSF55136">
    <property type="entry name" value="Probable bacterial effector-binding domain"/>
    <property type="match status" value="4"/>
</dbReference>
<sequence length="946" mass="106209">MSTMLQAVVLLLLVVAHIGNADNSAVSQDFVPLCSNPEYDVTFSPATVTVSTTVFDLSLTTAKLRARHRLMKYFRGANDQGVEMTAPFTNVIQTRAPTDLFREVTLAIPLPEDVWDNIPKPTDSKVRIDKVPRNIAYVRNVRNKAALGFSVEREAKKLFGILKKNGEPYWGDDDYYYIIQSKSPENGRVINQVAIFSINDRASHVYIRAKGLKAHVQNQLPVCLRKGNPEAWDLLGEAPKDVDADIDLTRVEAGENYCNDPDCPESKVLQTYDTPLEKREYTGTASMVFAAAPSCHLHAAYGMAQRAIYDKLNAAGLMEGRPFRMFGPVMGQIYQRKAGEDECNKVFVQSIDVPEEVLASEKLPDFVFGQEPYDQDVVMDLKVHRRDYPGPFTAYVRHFGGYADEEEIYRQGKALMADLDSRGICYIPNMLEFVEYNRGSRQFDRHNEVLYYAFPGVTCEPEKPDWFIPVHLDSPPKGDETNALDLLLPSLDDLCRNNDCVKRQTVRRFENFLEEKIQTPGSSVCAKQKFCTSVREASKQAISKLLSYFNGYNKEQQRIDMPRPLFHYMNLTNIAKEGCNKEMLTCSFVPKRIAAVPPEPVDKNILLIASTEVNGYTMPFGDLTDKEIMQTMIHFNKSLAGLEKFGIAYDKQTFGIMEYFAADEELHHNALFVRKLEKGMVSEEDVVPESTDAEERPRLHSLVKDHGDNVLEIRMNPKMYACVDTESCNAFFTRKTMIALHDYFAGNNDGNVDLGSLSPLFYHTGEPKVEGCPYGLSSCAAIPEEFYENTPKPSDERVTIFDATKLTGVGYATTLYEAPEGDEGWTAVFEKLAAKLDEKDLLFNREYGFFFREAHPFDTSNEPAYVAYWKQSAESEGEGESEMSAEEDKEMPTEGPAAEKSEDGEKAEMPTELSAVSKTAMPDKEEGAAVPATEAPAGSSAETEER</sequence>
<dbReference type="GeneID" id="109484501"/>
<evidence type="ECO:0000256" key="2">
    <source>
        <dbReference type="SAM" id="MobiDB-lite"/>
    </source>
</evidence>
<organism evidence="4 5">
    <name type="scientific">Branchiostoma belcheri</name>
    <name type="common">Amphioxus</name>
    <dbReference type="NCBI Taxonomy" id="7741"/>
    <lineage>
        <taxon>Eukaryota</taxon>
        <taxon>Metazoa</taxon>
        <taxon>Chordata</taxon>
        <taxon>Cephalochordata</taxon>
        <taxon>Leptocardii</taxon>
        <taxon>Amphioxiformes</taxon>
        <taxon>Branchiostomatidae</taxon>
        <taxon>Branchiostoma</taxon>
    </lineage>
</organism>
<comment type="similarity">
    <text evidence="1">Belongs to the HEBP family.</text>
</comment>
<feature type="signal peptide" evidence="3">
    <location>
        <begin position="1"/>
        <end position="21"/>
    </location>
</feature>
<dbReference type="InterPro" id="IPR006917">
    <property type="entry name" value="SOUL_heme-bd"/>
</dbReference>
<feature type="compositionally biased region" description="Basic and acidic residues" evidence="2">
    <location>
        <begin position="897"/>
        <end position="909"/>
    </location>
</feature>
<dbReference type="RefSeq" id="XP_019643346.1">
    <property type="nucleotide sequence ID" value="XM_019787787.1"/>
</dbReference>
<proteinExistence type="inferred from homology"/>
<dbReference type="PANTHER" id="PTHR11220:SF1">
    <property type="entry name" value="HEME-BINDING PROTEIN 2"/>
    <property type="match status" value="1"/>
</dbReference>
<dbReference type="Proteomes" id="UP000515135">
    <property type="component" value="Unplaced"/>
</dbReference>
<protein>
    <submittedName>
        <fullName evidence="5">Uncharacterized protein LOC109484501</fullName>
    </submittedName>
</protein>
<accession>A0A6P5AMV3</accession>
<evidence type="ECO:0000313" key="5">
    <source>
        <dbReference type="RefSeq" id="XP_019643346.1"/>
    </source>
</evidence>
<dbReference type="InterPro" id="IPR011256">
    <property type="entry name" value="Reg_factor_effector_dom_sf"/>
</dbReference>